<dbReference type="VEuPathDB" id="CryptoDB:Cvel_14796"/>
<dbReference type="PANTHER" id="PTHR47977">
    <property type="entry name" value="RAS-RELATED PROTEIN RAB"/>
    <property type="match status" value="1"/>
</dbReference>
<dbReference type="GO" id="GO:0003924">
    <property type="term" value="F:GTPase activity"/>
    <property type="evidence" value="ECO:0007669"/>
    <property type="project" value="InterPro"/>
</dbReference>
<dbReference type="PROSITE" id="PS51421">
    <property type="entry name" value="RAS"/>
    <property type="match status" value="1"/>
</dbReference>
<dbReference type="InterPro" id="IPR036869">
    <property type="entry name" value="J_dom_sf"/>
</dbReference>
<dbReference type="EMBL" id="CDMZ01000074">
    <property type="protein sequence ID" value="CEM05987.1"/>
    <property type="molecule type" value="Genomic_DNA"/>
</dbReference>
<feature type="region of interest" description="Disordered" evidence="3">
    <location>
        <begin position="382"/>
        <end position="404"/>
    </location>
</feature>
<organism evidence="5">
    <name type="scientific">Chromera velia CCMP2878</name>
    <dbReference type="NCBI Taxonomy" id="1169474"/>
    <lineage>
        <taxon>Eukaryota</taxon>
        <taxon>Sar</taxon>
        <taxon>Alveolata</taxon>
        <taxon>Colpodellida</taxon>
        <taxon>Chromeraceae</taxon>
        <taxon>Chromera</taxon>
    </lineage>
</organism>
<dbReference type="Gene3D" id="1.10.287.110">
    <property type="entry name" value="DnaJ domain"/>
    <property type="match status" value="1"/>
</dbReference>
<dbReference type="SUPFAM" id="SSF68906">
    <property type="entry name" value="SAP domain"/>
    <property type="match status" value="1"/>
</dbReference>
<accession>A0A0G4F337</accession>
<proteinExistence type="predicted"/>
<dbReference type="Pfam" id="PF00071">
    <property type="entry name" value="Ras"/>
    <property type="match status" value="1"/>
</dbReference>
<dbReference type="InterPro" id="IPR018253">
    <property type="entry name" value="DnaJ_domain_CS"/>
</dbReference>
<dbReference type="PROSITE" id="PS00636">
    <property type="entry name" value="DNAJ_1"/>
    <property type="match status" value="1"/>
</dbReference>
<keyword evidence="1" id="KW-0547">Nucleotide-binding</keyword>
<dbReference type="InterPro" id="IPR027417">
    <property type="entry name" value="P-loop_NTPase"/>
</dbReference>
<feature type="compositionally biased region" description="Basic and acidic residues" evidence="3">
    <location>
        <begin position="123"/>
        <end position="142"/>
    </location>
</feature>
<feature type="compositionally biased region" description="Pro residues" evidence="3">
    <location>
        <begin position="143"/>
        <end position="156"/>
    </location>
</feature>
<dbReference type="Gene3D" id="3.40.50.300">
    <property type="entry name" value="P-loop containing nucleotide triphosphate hydrolases"/>
    <property type="match status" value="1"/>
</dbReference>
<dbReference type="PROSITE" id="PS50076">
    <property type="entry name" value="DNAJ_2"/>
    <property type="match status" value="1"/>
</dbReference>
<evidence type="ECO:0000256" key="2">
    <source>
        <dbReference type="ARBA" id="ARBA00023134"/>
    </source>
</evidence>
<dbReference type="InterPro" id="IPR050227">
    <property type="entry name" value="Rab"/>
</dbReference>
<feature type="region of interest" description="Disordered" evidence="3">
    <location>
        <begin position="92"/>
        <end position="165"/>
    </location>
</feature>
<dbReference type="SMART" id="SM00173">
    <property type="entry name" value="RAS"/>
    <property type="match status" value="1"/>
</dbReference>
<evidence type="ECO:0000256" key="1">
    <source>
        <dbReference type="ARBA" id="ARBA00022741"/>
    </source>
</evidence>
<protein>
    <recommendedName>
        <fullName evidence="4">J domain-containing protein</fullName>
    </recommendedName>
</protein>
<feature type="region of interest" description="Disordered" evidence="3">
    <location>
        <begin position="202"/>
        <end position="249"/>
    </location>
</feature>
<gene>
    <name evidence="5" type="ORF">Cvel_14796</name>
</gene>
<reference evidence="5" key="1">
    <citation type="submission" date="2014-11" db="EMBL/GenBank/DDBJ databases">
        <authorList>
            <person name="Otto D Thomas"/>
            <person name="Naeem Raeece"/>
        </authorList>
    </citation>
    <scope>NUCLEOTIDE SEQUENCE</scope>
</reference>
<evidence type="ECO:0000256" key="3">
    <source>
        <dbReference type="SAM" id="MobiDB-lite"/>
    </source>
</evidence>
<dbReference type="SMART" id="SM00175">
    <property type="entry name" value="RAB"/>
    <property type="match status" value="1"/>
</dbReference>
<dbReference type="PROSITE" id="PS51419">
    <property type="entry name" value="RAB"/>
    <property type="match status" value="1"/>
</dbReference>
<dbReference type="InterPro" id="IPR001623">
    <property type="entry name" value="DnaJ_domain"/>
</dbReference>
<dbReference type="Pfam" id="PF00226">
    <property type="entry name" value="DnaJ"/>
    <property type="match status" value="1"/>
</dbReference>
<sequence>MAEKYYDVLGIHRSASAAEIKKAYRQLALKYHPDKGGDVEMFQSINAAYDCLSDDGKRCDYDKKLMKCRARDGLPKFTRGSDGIPVAAAHRRHGPEMGMGGARATGPAHSSDAPPGRNAAAAAEREREREKAQREEREREKAPPAPAPSAPPPPAPSKSTAEIPSDLSGLTIKDLKALLTRLGVKHDDCIERADLMARLRLHQEGERDRQRRPHDLSRPPFSDPHNEPSFGKPTGPEVKSGGPPCEAAGGKPKVAYMRMKVISMGAEQSGKSCIIKRYCEGRFVNRYISTIGIDFGVKVVNVSCPSFESADGISVRSHNRPAKVNFFDLSGHVSFSSIRKSFYEDAQGILLVFDVTNRQSFESLPLWIEEARREGLILSQRDRESFNQQGKEKDGPPFVSLMGNKTDAAGRSVSSTEAKLFAMNHGFEYFEASANTGLNINEAFSNLFSKIAINNAVQQKRMHIPQQPPN</sequence>
<feature type="compositionally biased region" description="Basic and acidic residues" evidence="3">
    <location>
        <begin position="202"/>
        <end position="217"/>
    </location>
</feature>
<dbReference type="CDD" id="cd06257">
    <property type="entry name" value="DnaJ"/>
    <property type="match status" value="1"/>
</dbReference>
<evidence type="ECO:0000259" key="4">
    <source>
        <dbReference type="PROSITE" id="PS50076"/>
    </source>
</evidence>
<dbReference type="SMART" id="SM00174">
    <property type="entry name" value="RHO"/>
    <property type="match status" value="1"/>
</dbReference>
<name>A0A0G4F337_9ALVE</name>
<dbReference type="AlphaFoldDB" id="A0A0G4F337"/>
<feature type="compositionally biased region" description="Basic and acidic residues" evidence="3">
    <location>
        <begin position="382"/>
        <end position="395"/>
    </location>
</feature>
<dbReference type="InterPro" id="IPR036361">
    <property type="entry name" value="SAP_dom_sf"/>
</dbReference>
<evidence type="ECO:0000313" key="5">
    <source>
        <dbReference type="EMBL" id="CEM05987.1"/>
    </source>
</evidence>
<feature type="domain" description="J" evidence="4">
    <location>
        <begin position="4"/>
        <end position="65"/>
    </location>
</feature>
<dbReference type="PRINTS" id="PR00449">
    <property type="entry name" value="RASTRNSFRMNG"/>
</dbReference>
<dbReference type="GO" id="GO:0005525">
    <property type="term" value="F:GTP binding"/>
    <property type="evidence" value="ECO:0007669"/>
    <property type="project" value="UniProtKB-KW"/>
</dbReference>
<dbReference type="SUPFAM" id="SSF52540">
    <property type="entry name" value="P-loop containing nucleoside triphosphate hydrolases"/>
    <property type="match status" value="1"/>
</dbReference>
<dbReference type="InterPro" id="IPR001806">
    <property type="entry name" value="Small_GTPase"/>
</dbReference>
<feature type="compositionally biased region" description="Low complexity" evidence="3">
    <location>
        <begin position="113"/>
        <end position="122"/>
    </location>
</feature>
<dbReference type="PRINTS" id="PR00625">
    <property type="entry name" value="JDOMAIN"/>
</dbReference>
<keyword evidence="2" id="KW-0342">GTP-binding</keyword>
<dbReference type="SMART" id="SM00271">
    <property type="entry name" value="DnaJ"/>
    <property type="match status" value="1"/>
</dbReference>
<dbReference type="SUPFAM" id="SSF46565">
    <property type="entry name" value="Chaperone J-domain"/>
    <property type="match status" value="1"/>
</dbReference>